<comment type="subcellular location">
    <subcellularLocation>
        <location evidence="1">Membrane</location>
        <topology evidence="1">Multi-pass membrane protein</topology>
    </subcellularLocation>
</comment>
<feature type="compositionally biased region" description="Polar residues" evidence="5">
    <location>
        <begin position="485"/>
        <end position="498"/>
    </location>
</feature>
<feature type="transmembrane region" description="Helical" evidence="6">
    <location>
        <begin position="140"/>
        <end position="158"/>
    </location>
</feature>
<feature type="transmembrane region" description="Helical" evidence="6">
    <location>
        <begin position="73"/>
        <end position="97"/>
    </location>
</feature>
<keyword evidence="4 6" id="KW-0472">Membrane</keyword>
<evidence type="ECO:0000313" key="8">
    <source>
        <dbReference type="EMBL" id="VBB74016.1"/>
    </source>
</evidence>
<feature type="region of interest" description="Disordered" evidence="5">
    <location>
        <begin position="393"/>
        <end position="428"/>
    </location>
</feature>
<dbReference type="PANTHER" id="PTHR23501:SF67">
    <property type="entry name" value="MFS MULTIDRUG EFFLUX TRANSPORTER (EUROFUNG)"/>
    <property type="match status" value="1"/>
</dbReference>
<dbReference type="EMBL" id="LR026964">
    <property type="protein sequence ID" value="VBB74016.1"/>
    <property type="molecule type" value="Genomic_DNA"/>
</dbReference>
<gene>
    <name evidence="8" type="ORF">PODCO_123640</name>
</gene>
<dbReference type="InterPro" id="IPR020846">
    <property type="entry name" value="MFS_dom"/>
</dbReference>
<dbReference type="Pfam" id="PF07690">
    <property type="entry name" value="MFS_1"/>
    <property type="match status" value="1"/>
</dbReference>
<evidence type="ECO:0000256" key="2">
    <source>
        <dbReference type="ARBA" id="ARBA00022692"/>
    </source>
</evidence>
<feature type="transmembrane region" description="Helical" evidence="6">
    <location>
        <begin position="49"/>
        <end position="67"/>
    </location>
</feature>
<accession>A0ABY6RZW1</accession>
<keyword evidence="3 6" id="KW-1133">Transmembrane helix</keyword>
<feature type="transmembrane region" description="Helical" evidence="6">
    <location>
        <begin position="247"/>
        <end position="265"/>
    </location>
</feature>
<evidence type="ECO:0000256" key="1">
    <source>
        <dbReference type="ARBA" id="ARBA00004141"/>
    </source>
</evidence>
<evidence type="ECO:0000256" key="3">
    <source>
        <dbReference type="ARBA" id="ARBA00022989"/>
    </source>
</evidence>
<protein>
    <submittedName>
        <fullName evidence="8">Efflux permease</fullName>
    </submittedName>
</protein>
<dbReference type="SUPFAM" id="SSF103473">
    <property type="entry name" value="MFS general substrate transporter"/>
    <property type="match status" value="1"/>
</dbReference>
<evidence type="ECO:0000256" key="4">
    <source>
        <dbReference type="ARBA" id="ARBA00023136"/>
    </source>
</evidence>
<evidence type="ECO:0000313" key="9">
    <source>
        <dbReference type="Proteomes" id="UP000280685"/>
    </source>
</evidence>
<feature type="domain" description="Major facilitator superfamily (MFS) profile" evidence="7">
    <location>
        <begin position="1"/>
        <end position="522"/>
    </location>
</feature>
<dbReference type="PROSITE" id="PS00216">
    <property type="entry name" value="SUGAR_TRANSPORT_1"/>
    <property type="match status" value="1"/>
</dbReference>
<dbReference type="Proteomes" id="UP000280685">
    <property type="component" value="Chromosome 1"/>
</dbReference>
<dbReference type="PROSITE" id="PS50850">
    <property type="entry name" value="MFS"/>
    <property type="match status" value="1"/>
</dbReference>
<reference evidence="8" key="1">
    <citation type="submission" date="2018-02" db="EMBL/GenBank/DDBJ databases">
        <authorList>
            <person name="Silar P."/>
        </authorList>
    </citation>
    <scope>NUCLEOTIDE SEQUENCE [LARGE SCALE GENOMIC DNA]</scope>
    <source>
        <strain evidence="8">T</strain>
    </source>
</reference>
<name>A0ABY6RZW1_PODCO</name>
<feature type="transmembrane region" description="Helical" evidence="6">
    <location>
        <begin position="205"/>
        <end position="227"/>
    </location>
</feature>
<keyword evidence="9" id="KW-1185">Reference proteome</keyword>
<proteinExistence type="predicted"/>
<feature type="transmembrane region" description="Helical" evidence="6">
    <location>
        <begin position="179"/>
        <end position="199"/>
    </location>
</feature>
<evidence type="ECO:0000256" key="6">
    <source>
        <dbReference type="SAM" id="Phobius"/>
    </source>
</evidence>
<dbReference type="Gene3D" id="1.20.1720.10">
    <property type="entry name" value="Multidrug resistance protein D"/>
    <property type="match status" value="1"/>
</dbReference>
<dbReference type="InterPro" id="IPR005829">
    <property type="entry name" value="Sugar_transporter_CS"/>
</dbReference>
<dbReference type="PANTHER" id="PTHR23501">
    <property type="entry name" value="MAJOR FACILITATOR SUPERFAMILY"/>
    <property type="match status" value="1"/>
</dbReference>
<evidence type="ECO:0000256" key="5">
    <source>
        <dbReference type="SAM" id="MobiDB-lite"/>
    </source>
</evidence>
<dbReference type="InterPro" id="IPR011701">
    <property type="entry name" value="MFS"/>
</dbReference>
<evidence type="ECO:0000259" key="7">
    <source>
        <dbReference type="PROSITE" id="PS50850"/>
    </source>
</evidence>
<sequence length="522" mass="56227">MASSHPVITSHFHSANSASWLSTSFLLTQTSFQPLVGGLSDAIGRKIPYLILAAVFSLGTLWCAVAGSMLQFILARAVCGLGAGGMMTLGSIIMSDVVPIEIRPRYQSLLNVTFGVGSMMGAGLGGLMADCLGWRWEFGVQVPVLIICVGVSGLVIPGDLGLYGKQKVTIQQALREFDFWGAATLAGSVTGLVLGVGLGGNVLPWSHPVVVGSLMFSAVVFPVFLWVERWVRNPIMPLHLVFKAPHMNLMVSSHISALLAAAILGHRVRPPPGNLLRGPGPLRNDSRILDHLVPPDEVAAHHRRNARHSRTVLLVQHGKGLADMGLHALSRAGVGRPRFPVPGKLHGCARRVRAARASCRDQHPDAVEKHRQHYRSRLLIACRAKLAVVSPPGIRQRTGKGGCDQQSQKVGRGYQGLGGDIPGSSRTELRRRPASNFSMLLRSGRCEPVFSCTSQTGKIGEQEVKTTPKDVVIADNTGQLGRNYQTSNEMSSSQSYHCQAQRGYHKKTKETKTPFPFAPGSS</sequence>
<keyword evidence="2 6" id="KW-0812">Transmembrane</keyword>
<dbReference type="InterPro" id="IPR036259">
    <property type="entry name" value="MFS_trans_sf"/>
</dbReference>
<feature type="region of interest" description="Disordered" evidence="5">
    <location>
        <begin position="485"/>
        <end position="522"/>
    </location>
</feature>
<organism evidence="8 9">
    <name type="scientific">Podospora comata</name>
    <dbReference type="NCBI Taxonomy" id="48703"/>
    <lineage>
        <taxon>Eukaryota</taxon>
        <taxon>Fungi</taxon>
        <taxon>Dikarya</taxon>
        <taxon>Ascomycota</taxon>
        <taxon>Pezizomycotina</taxon>
        <taxon>Sordariomycetes</taxon>
        <taxon>Sordariomycetidae</taxon>
        <taxon>Sordariales</taxon>
        <taxon>Podosporaceae</taxon>
        <taxon>Podospora</taxon>
    </lineage>
</organism>
<feature type="transmembrane region" description="Helical" evidence="6">
    <location>
        <begin position="109"/>
        <end position="128"/>
    </location>
</feature>